<feature type="domain" description="RmlD-like substrate binding" evidence="7">
    <location>
        <begin position="5"/>
        <end position="285"/>
    </location>
</feature>
<dbReference type="GO" id="GO:0006556">
    <property type="term" value="P:S-adenosylmethionine biosynthetic process"/>
    <property type="evidence" value="ECO:0007669"/>
    <property type="project" value="TreeGrafter"/>
</dbReference>
<protein>
    <recommendedName>
        <fullName evidence="4 6">dTDP-4-dehydrorhamnose reductase</fullName>
        <ecNumber evidence="3 6">1.1.1.133</ecNumber>
    </recommendedName>
</protein>
<proteinExistence type="inferred from homology"/>
<sequence>MYKKKILLTGSGGMLGSRVFQELLLNPAYTVFTVGRVSRGENSFACDLSDPIAFADVLESVAPDIVIHCAANVNLGSCEREKAYTYGLHVLSSRLIASRKSIQRSIFISTDSVFDGLEGNYTEKSAVTPLNYYALTKALGEECFFNASHAALVIRTNIIGFNSPLNSSLFEWAWENLAAGKKITGYKNVFFNPLYVGTLAKIIIQLLNSSLTGVVHTGCREGLSKYEFIRKIAEVFELPLDNISGSELDVSEGEIRRPLNTILATRNVENLLGIEMPDITAELMAIKRDSRK</sequence>
<name>A0A917MYL9_9BACT</name>
<dbReference type="PANTHER" id="PTHR10491:SF4">
    <property type="entry name" value="METHIONINE ADENOSYLTRANSFERASE 2 SUBUNIT BETA"/>
    <property type="match status" value="1"/>
</dbReference>
<evidence type="ECO:0000256" key="4">
    <source>
        <dbReference type="ARBA" id="ARBA00017099"/>
    </source>
</evidence>
<dbReference type="Pfam" id="PF04321">
    <property type="entry name" value="RmlD_sub_bind"/>
    <property type="match status" value="1"/>
</dbReference>
<organism evidence="8 9">
    <name type="scientific">Filimonas zeae</name>
    <dbReference type="NCBI Taxonomy" id="1737353"/>
    <lineage>
        <taxon>Bacteria</taxon>
        <taxon>Pseudomonadati</taxon>
        <taxon>Bacteroidota</taxon>
        <taxon>Chitinophagia</taxon>
        <taxon>Chitinophagales</taxon>
        <taxon>Chitinophagaceae</taxon>
        <taxon>Filimonas</taxon>
    </lineage>
</organism>
<dbReference type="Gene3D" id="3.40.50.720">
    <property type="entry name" value="NAD(P)-binding Rossmann-like Domain"/>
    <property type="match status" value="1"/>
</dbReference>
<dbReference type="EC" id="1.1.1.133" evidence="3 6"/>
<evidence type="ECO:0000256" key="1">
    <source>
        <dbReference type="ARBA" id="ARBA00004781"/>
    </source>
</evidence>
<dbReference type="Proteomes" id="UP000627292">
    <property type="component" value="Unassembled WGS sequence"/>
</dbReference>
<comment type="catalytic activity">
    <reaction evidence="5">
        <text>dTDP-beta-L-rhamnose + NADP(+) = dTDP-4-dehydro-beta-L-rhamnose + NADPH + H(+)</text>
        <dbReference type="Rhea" id="RHEA:21796"/>
        <dbReference type="ChEBI" id="CHEBI:15378"/>
        <dbReference type="ChEBI" id="CHEBI:57510"/>
        <dbReference type="ChEBI" id="CHEBI:57783"/>
        <dbReference type="ChEBI" id="CHEBI:58349"/>
        <dbReference type="ChEBI" id="CHEBI:62830"/>
        <dbReference type="EC" id="1.1.1.133"/>
    </reaction>
</comment>
<keyword evidence="9" id="KW-1185">Reference proteome</keyword>
<accession>A0A917MYL9</accession>
<reference evidence="8" key="1">
    <citation type="journal article" date="2014" name="Int. J. Syst. Evol. Microbiol.">
        <title>Complete genome sequence of Corynebacterium casei LMG S-19264T (=DSM 44701T), isolated from a smear-ripened cheese.</title>
        <authorList>
            <consortium name="US DOE Joint Genome Institute (JGI-PGF)"/>
            <person name="Walter F."/>
            <person name="Albersmeier A."/>
            <person name="Kalinowski J."/>
            <person name="Ruckert C."/>
        </authorList>
    </citation>
    <scope>NUCLEOTIDE SEQUENCE</scope>
    <source>
        <strain evidence="8">CGMCC 1.15290</strain>
    </source>
</reference>
<evidence type="ECO:0000313" key="8">
    <source>
        <dbReference type="EMBL" id="GGH80219.1"/>
    </source>
</evidence>
<evidence type="ECO:0000256" key="6">
    <source>
        <dbReference type="RuleBase" id="RU364082"/>
    </source>
</evidence>
<dbReference type="SUPFAM" id="SSF51735">
    <property type="entry name" value="NAD(P)-binding Rossmann-fold domains"/>
    <property type="match status" value="1"/>
</dbReference>
<evidence type="ECO:0000256" key="2">
    <source>
        <dbReference type="ARBA" id="ARBA00010944"/>
    </source>
</evidence>
<dbReference type="GO" id="GO:0008831">
    <property type="term" value="F:dTDP-4-dehydrorhamnose reductase activity"/>
    <property type="evidence" value="ECO:0007669"/>
    <property type="project" value="UniProtKB-EC"/>
</dbReference>
<keyword evidence="6" id="KW-0521">NADP</keyword>
<dbReference type="GO" id="GO:0048270">
    <property type="term" value="F:methionine adenosyltransferase regulator activity"/>
    <property type="evidence" value="ECO:0007669"/>
    <property type="project" value="TreeGrafter"/>
</dbReference>
<dbReference type="AlphaFoldDB" id="A0A917MYL9"/>
<dbReference type="EMBL" id="BMIB01000005">
    <property type="protein sequence ID" value="GGH80219.1"/>
    <property type="molecule type" value="Genomic_DNA"/>
</dbReference>
<evidence type="ECO:0000313" key="9">
    <source>
        <dbReference type="Proteomes" id="UP000627292"/>
    </source>
</evidence>
<comment type="caution">
    <text evidence="8">The sequence shown here is derived from an EMBL/GenBank/DDBJ whole genome shotgun (WGS) entry which is preliminary data.</text>
</comment>
<evidence type="ECO:0000259" key="7">
    <source>
        <dbReference type="Pfam" id="PF04321"/>
    </source>
</evidence>
<comment type="similarity">
    <text evidence="2 6">Belongs to the dTDP-4-dehydrorhamnose reductase family.</text>
</comment>
<dbReference type="InterPro" id="IPR029903">
    <property type="entry name" value="RmlD-like-bd"/>
</dbReference>
<dbReference type="Gene3D" id="3.90.25.10">
    <property type="entry name" value="UDP-galactose 4-epimerase, domain 1"/>
    <property type="match status" value="1"/>
</dbReference>
<evidence type="ECO:0000256" key="3">
    <source>
        <dbReference type="ARBA" id="ARBA00012929"/>
    </source>
</evidence>
<gene>
    <name evidence="8" type="ORF">GCM10011379_50770</name>
</gene>
<dbReference type="PANTHER" id="PTHR10491">
    <property type="entry name" value="DTDP-4-DEHYDRORHAMNOSE REDUCTASE"/>
    <property type="match status" value="1"/>
</dbReference>
<dbReference type="GO" id="GO:0048269">
    <property type="term" value="C:methionine adenosyltransferase complex"/>
    <property type="evidence" value="ECO:0007669"/>
    <property type="project" value="TreeGrafter"/>
</dbReference>
<comment type="function">
    <text evidence="6">Catalyzes the reduction of dTDP-6-deoxy-L-lyxo-4-hexulose to yield dTDP-L-rhamnose.</text>
</comment>
<dbReference type="CDD" id="cd05254">
    <property type="entry name" value="dTDP_HR_like_SDR_e"/>
    <property type="match status" value="1"/>
</dbReference>
<dbReference type="InterPro" id="IPR005913">
    <property type="entry name" value="dTDP_dehydrorham_reduct"/>
</dbReference>
<evidence type="ECO:0000256" key="5">
    <source>
        <dbReference type="ARBA" id="ARBA00048200"/>
    </source>
</evidence>
<dbReference type="InterPro" id="IPR036291">
    <property type="entry name" value="NAD(P)-bd_dom_sf"/>
</dbReference>
<comment type="pathway">
    <text evidence="1 6">Carbohydrate biosynthesis; dTDP-L-rhamnose biosynthesis.</text>
</comment>
<keyword evidence="6" id="KW-0560">Oxidoreductase</keyword>
<dbReference type="RefSeq" id="WP_188957826.1">
    <property type="nucleotide sequence ID" value="NZ_BMIB01000005.1"/>
</dbReference>
<reference evidence="8" key="2">
    <citation type="submission" date="2020-09" db="EMBL/GenBank/DDBJ databases">
        <authorList>
            <person name="Sun Q."/>
            <person name="Zhou Y."/>
        </authorList>
    </citation>
    <scope>NUCLEOTIDE SEQUENCE</scope>
    <source>
        <strain evidence="8">CGMCC 1.15290</strain>
    </source>
</reference>